<keyword evidence="1" id="KW-0812">Transmembrane</keyword>
<evidence type="ECO:0000313" key="2">
    <source>
        <dbReference type="EMBL" id="MDC7134942.1"/>
    </source>
</evidence>
<gene>
    <name evidence="2" type="ORF">PQG98_01085</name>
</gene>
<comment type="caution">
    <text evidence="2">The sequence shown here is derived from an EMBL/GenBank/DDBJ whole genome shotgun (WGS) entry which is preliminary data.</text>
</comment>
<dbReference type="RefSeq" id="WP_272719438.1">
    <property type="nucleotide sequence ID" value="NZ_JAQPYS010000007.1"/>
</dbReference>
<name>A0ABT5H2X3_9BACE</name>
<accession>A0ABT5H2X3</accession>
<keyword evidence="1" id="KW-1133">Transmembrane helix</keyword>
<sequence>SYFSQSYKKYPFKKQAGRKLFPACLYFLHYRFTVLLSPSLFSPCTSDTATSLYPSPLRLPPY</sequence>
<dbReference type="Proteomes" id="UP001215398">
    <property type="component" value="Unassembled WGS sequence"/>
</dbReference>
<proteinExistence type="predicted"/>
<keyword evidence="3" id="KW-1185">Reference proteome</keyword>
<evidence type="ECO:0000256" key="1">
    <source>
        <dbReference type="SAM" id="Phobius"/>
    </source>
</evidence>
<organism evidence="2 3">
    <name type="scientific">Bacteroides zhangwenhongii</name>
    <dbReference type="NCBI Taxonomy" id="2650157"/>
    <lineage>
        <taxon>Bacteria</taxon>
        <taxon>Pseudomonadati</taxon>
        <taxon>Bacteroidota</taxon>
        <taxon>Bacteroidia</taxon>
        <taxon>Bacteroidales</taxon>
        <taxon>Bacteroidaceae</taxon>
        <taxon>Bacteroides</taxon>
    </lineage>
</organism>
<dbReference type="EMBL" id="JAQPYS010000007">
    <property type="protein sequence ID" value="MDC7134942.1"/>
    <property type="molecule type" value="Genomic_DNA"/>
</dbReference>
<feature type="transmembrane region" description="Helical" evidence="1">
    <location>
        <begin position="20"/>
        <end position="41"/>
    </location>
</feature>
<evidence type="ECO:0000313" key="3">
    <source>
        <dbReference type="Proteomes" id="UP001215398"/>
    </source>
</evidence>
<feature type="non-terminal residue" evidence="2">
    <location>
        <position position="1"/>
    </location>
</feature>
<protein>
    <submittedName>
        <fullName evidence="2">Uncharacterized protein</fullName>
    </submittedName>
</protein>
<reference evidence="2 3" key="1">
    <citation type="submission" date="2023-01" db="EMBL/GenBank/DDBJ databases">
        <title>Exploring GABA producing Bacteroides strains toward improving mental health.</title>
        <authorList>
            <person name="Yousuf B."/>
            <person name="Bouhlel N.E."/>
            <person name="Mottawea W."/>
            <person name="Hammami R."/>
        </authorList>
    </citation>
    <scope>NUCLEOTIDE SEQUENCE [LARGE SCALE GENOMIC DNA]</scope>
    <source>
        <strain evidence="2 3">UO.H1054</strain>
    </source>
</reference>
<keyword evidence="1" id="KW-0472">Membrane</keyword>